<accession>A0A8H7RQR7</accession>
<evidence type="ECO:0000313" key="1">
    <source>
        <dbReference type="EMBL" id="KAG2216059.1"/>
    </source>
</evidence>
<dbReference type="Proteomes" id="UP000646827">
    <property type="component" value="Unassembled WGS sequence"/>
</dbReference>
<sequence length="531" mass="62573">MAQIVEEEDYDQDKEDWQLLGLSEEDVNNAKDSRTLQWRKRKRDEADMALNSTSHSLLDFPGFTIQASSEVEVEEHKITPNPNSTSVCNTRSSFETCRLQCIHRYFTYRLQNMKKTKASTIAAKEIWGKPSSYRPLAIQSWAAEYIEFGFISPHRQGKHAKRFSFLSDEDIAESVRTWLQNQRPEQRNLVDLKKYIDRELTPTKLGVLGNVCLMTLRNYLHKWGYTYRPNKKDMYFDGHERPAVVEYRIPWAKRIMEYKKLMKEYTDDTIIEPKLEPGQQELVLVTQDESTFYVNDSKRDMWLKQDENLLRKKNPGMSIMVSEFQCVCHGTMHIKGWMSRKTFCAGQNRDGYWQHGDLLEQLESDVIPLFEALHPGAKGVFIFDQSANHGAFSDDALVTSRMPLKPKPADEMKPYKFRDTTYIREGKSYEQTMYINQEMLFETKKGKEIKKTVLCFKGVQKILDERGLWFDNDPYRKGKKWRLFCNDTEKPDHRCCARHLLESQPDFINQKSALQEMIEENHIFEMYPKFH</sequence>
<dbReference type="PANTHER" id="PTHR35871">
    <property type="entry name" value="EXPRESSED PROTEIN"/>
    <property type="match status" value="1"/>
</dbReference>
<name>A0A8H7RQR7_9FUNG</name>
<organism evidence="1 2">
    <name type="scientific">Circinella minor</name>
    <dbReference type="NCBI Taxonomy" id="1195481"/>
    <lineage>
        <taxon>Eukaryota</taxon>
        <taxon>Fungi</taxon>
        <taxon>Fungi incertae sedis</taxon>
        <taxon>Mucoromycota</taxon>
        <taxon>Mucoromycotina</taxon>
        <taxon>Mucoromycetes</taxon>
        <taxon>Mucorales</taxon>
        <taxon>Lichtheimiaceae</taxon>
        <taxon>Circinella</taxon>
    </lineage>
</organism>
<keyword evidence="2" id="KW-1185">Reference proteome</keyword>
<evidence type="ECO:0000313" key="2">
    <source>
        <dbReference type="Proteomes" id="UP000646827"/>
    </source>
</evidence>
<dbReference type="OrthoDB" id="2290521at2759"/>
<protein>
    <submittedName>
        <fullName evidence="1">Uncharacterized protein</fullName>
    </submittedName>
</protein>
<dbReference type="PANTHER" id="PTHR35871:SF1">
    <property type="entry name" value="CXC1-LIKE CYSTEINE CLUSTER ASSOCIATED WITH KDZ TRANSPOSASES DOMAIN-CONTAINING PROTEIN"/>
    <property type="match status" value="1"/>
</dbReference>
<reference evidence="1 2" key="1">
    <citation type="submission" date="2020-12" db="EMBL/GenBank/DDBJ databases">
        <title>Metabolic potential, ecology and presence of endohyphal bacteria is reflected in genomic diversity of Mucoromycotina.</title>
        <authorList>
            <person name="Muszewska A."/>
            <person name="Okrasinska A."/>
            <person name="Steczkiewicz K."/>
            <person name="Drgas O."/>
            <person name="Orlowska M."/>
            <person name="Perlinska-Lenart U."/>
            <person name="Aleksandrzak-Piekarczyk T."/>
            <person name="Szatraj K."/>
            <person name="Zielenkiewicz U."/>
            <person name="Pilsyk S."/>
            <person name="Malc E."/>
            <person name="Mieczkowski P."/>
            <person name="Kruszewska J.S."/>
            <person name="Biernat P."/>
            <person name="Pawlowska J."/>
        </authorList>
    </citation>
    <scope>NUCLEOTIDE SEQUENCE [LARGE SCALE GENOMIC DNA]</scope>
    <source>
        <strain evidence="1 2">CBS 142.35</strain>
    </source>
</reference>
<comment type="caution">
    <text evidence="1">The sequence shown here is derived from an EMBL/GenBank/DDBJ whole genome shotgun (WGS) entry which is preliminary data.</text>
</comment>
<gene>
    <name evidence="1" type="ORF">INT45_012960</name>
</gene>
<proteinExistence type="predicted"/>
<dbReference type="AlphaFoldDB" id="A0A8H7RQR7"/>
<dbReference type="EMBL" id="JAEPRB010000463">
    <property type="protein sequence ID" value="KAG2216059.1"/>
    <property type="molecule type" value="Genomic_DNA"/>
</dbReference>